<dbReference type="GeneID" id="118422259"/>
<feature type="compositionally biased region" description="Basic residues" evidence="1">
    <location>
        <begin position="472"/>
        <end position="482"/>
    </location>
</feature>
<sequence length="482" mass="55161">MADSDIHRADIDQPLVQYGAEESRQIAQQFPANGLPLLPYITPPPVIYKVYNISNPVGLQIESQGGLMAVEDPRKALEDQKREYKEIQTDWSSDNDDEERRHREDRSERTSKGKRVDRVSRRIITRMEVLEEQGNWLEYDKFLETAIERHEGDHDILVRIVLEDVVAAYFREDFQGGYTSLHQADDLVQKVSDPAQQQAHRLYLKSALLRKQRRHAEAENINTLALQSLPHMKPGRDIASVWYNIAALKAQVLYECENSPDTANELYKEAVSAFENAIDHYESGLDAKDETCKNQLRRSHIRLAMVAVGCWYDGTSTGTNPGLIPKQDLQKAENSLEEVENNLWEGIPKRMRCSWYLAKSDLFRRRGKIQRATEMAEEALKIAKKAKGGFPSEVRFAEVRLGLLKRAGELNREETRVEEDAEDMAWLSPEESLAEETEITSLPSTKIPYTLRQPGDQRASKSGTVRKSPMVGRRHGHSQLFY</sequence>
<evidence type="ECO:0000313" key="2">
    <source>
        <dbReference type="Proteomes" id="UP000001554"/>
    </source>
</evidence>
<protein>
    <submittedName>
        <fullName evidence="3">Uncharacterized protein LOC118422259</fullName>
    </submittedName>
</protein>
<dbReference type="Proteomes" id="UP000001554">
    <property type="component" value="Chromosome 9"/>
</dbReference>
<dbReference type="InterPro" id="IPR011990">
    <property type="entry name" value="TPR-like_helical_dom_sf"/>
</dbReference>
<evidence type="ECO:0000313" key="3">
    <source>
        <dbReference type="RefSeq" id="XP_035685670.1"/>
    </source>
</evidence>
<name>A0A9J7N0I0_BRAFL</name>
<gene>
    <name evidence="3" type="primary">LOC118422259</name>
</gene>
<dbReference type="KEGG" id="bfo:118422259"/>
<reference evidence="2" key="2">
    <citation type="journal article" date="2020" name="Nat. Ecol. Evol.">
        <title>Deeply conserved synteny resolves early events in vertebrate evolution.</title>
        <authorList>
            <person name="Simakov O."/>
            <person name="Marletaz F."/>
            <person name="Yue J.X."/>
            <person name="O'Connell B."/>
            <person name="Jenkins J."/>
            <person name="Brandt A."/>
            <person name="Calef R."/>
            <person name="Tung C.H."/>
            <person name="Huang T.K."/>
            <person name="Schmutz J."/>
            <person name="Satoh N."/>
            <person name="Yu J.K."/>
            <person name="Putnam N.H."/>
            <person name="Green R.E."/>
            <person name="Rokhsar D.S."/>
        </authorList>
    </citation>
    <scope>NUCLEOTIDE SEQUENCE [LARGE SCALE GENOMIC DNA]</scope>
    <source>
        <strain evidence="2">S238N-H82</strain>
    </source>
</reference>
<organism evidence="2 3">
    <name type="scientific">Branchiostoma floridae</name>
    <name type="common">Florida lancelet</name>
    <name type="synonym">Amphioxus</name>
    <dbReference type="NCBI Taxonomy" id="7739"/>
    <lineage>
        <taxon>Eukaryota</taxon>
        <taxon>Metazoa</taxon>
        <taxon>Chordata</taxon>
        <taxon>Cephalochordata</taxon>
        <taxon>Leptocardii</taxon>
        <taxon>Amphioxiformes</taxon>
        <taxon>Branchiostomatidae</taxon>
        <taxon>Branchiostoma</taxon>
    </lineage>
</organism>
<feature type="region of interest" description="Disordered" evidence="1">
    <location>
        <begin position="432"/>
        <end position="482"/>
    </location>
</feature>
<evidence type="ECO:0000256" key="1">
    <source>
        <dbReference type="SAM" id="MobiDB-lite"/>
    </source>
</evidence>
<reference evidence="3" key="1">
    <citation type="journal article" date="2016" name="Genome Biol. Evol.">
        <title>Conserved non-coding elements in the most distant genera of cephalochordates: the Goldilocks principle.</title>
        <authorList>
            <person name="Yue J.X."/>
            <person name="Kozmikova I."/>
            <person name="Ono H."/>
            <person name="Nossa C.W."/>
            <person name="Kozmik Z."/>
            <person name="Putnam N.H."/>
            <person name="Yu J.K."/>
            <person name="Holland L.Z."/>
        </authorList>
    </citation>
    <scope>NUCLEOTIDE SEQUENCE</scope>
</reference>
<reference evidence="3" key="3">
    <citation type="submission" date="2025-08" db="UniProtKB">
        <authorList>
            <consortium name="RefSeq"/>
        </authorList>
    </citation>
    <scope>IDENTIFICATION</scope>
</reference>
<keyword evidence="2" id="KW-1185">Reference proteome</keyword>
<dbReference type="Gene3D" id="1.25.40.10">
    <property type="entry name" value="Tetratricopeptide repeat domain"/>
    <property type="match status" value="1"/>
</dbReference>
<accession>A0A9J7N0I0</accession>
<proteinExistence type="predicted"/>
<feature type="region of interest" description="Disordered" evidence="1">
    <location>
        <begin position="80"/>
        <end position="115"/>
    </location>
</feature>
<feature type="compositionally biased region" description="Basic and acidic residues" evidence="1">
    <location>
        <begin position="98"/>
        <end position="115"/>
    </location>
</feature>
<dbReference type="SUPFAM" id="SSF48452">
    <property type="entry name" value="TPR-like"/>
    <property type="match status" value="1"/>
</dbReference>
<dbReference type="AlphaFoldDB" id="A0A9J7N0I0"/>
<dbReference type="OrthoDB" id="10037807at2759"/>
<dbReference type="RefSeq" id="XP_035685670.1">
    <property type="nucleotide sequence ID" value="XM_035829777.1"/>
</dbReference>